<feature type="domain" description="FAD-binding" evidence="6">
    <location>
        <begin position="147"/>
        <end position="369"/>
    </location>
</feature>
<dbReference type="PRINTS" id="PR00420">
    <property type="entry name" value="RNGMNOXGNASE"/>
</dbReference>
<dbReference type="InterPro" id="IPR036188">
    <property type="entry name" value="FAD/NAD-bd_sf"/>
</dbReference>
<organism evidence="7 8">
    <name type="scientific">Mycena pura</name>
    <dbReference type="NCBI Taxonomy" id="153505"/>
    <lineage>
        <taxon>Eukaryota</taxon>
        <taxon>Fungi</taxon>
        <taxon>Dikarya</taxon>
        <taxon>Basidiomycota</taxon>
        <taxon>Agaricomycotina</taxon>
        <taxon>Agaricomycetes</taxon>
        <taxon>Agaricomycetidae</taxon>
        <taxon>Agaricales</taxon>
        <taxon>Marasmiineae</taxon>
        <taxon>Mycenaceae</taxon>
        <taxon>Mycena</taxon>
    </lineage>
</organism>
<evidence type="ECO:0000313" key="8">
    <source>
        <dbReference type="Proteomes" id="UP001219525"/>
    </source>
</evidence>
<evidence type="ECO:0000259" key="6">
    <source>
        <dbReference type="Pfam" id="PF01494"/>
    </source>
</evidence>
<dbReference type="SUPFAM" id="SSF54373">
    <property type="entry name" value="FAD-linked reductases, C-terminal domain"/>
    <property type="match status" value="1"/>
</dbReference>
<evidence type="ECO:0000313" key="7">
    <source>
        <dbReference type="EMBL" id="KAJ7196080.1"/>
    </source>
</evidence>
<accession>A0AAD6Y116</accession>
<sequence length="425" mass="45953">MPASPRLHILIVGGGLAGLAAASFLREHHDVTVLERFKLEFSRNDYAMSVAPNTHRLLLQQGIEDENLQATVLTYVWVCDASGKVVRKSLSESLARFGTTTIFTRRSRLHAELYTLATTDRLPGKPACVIEEVKISTIDVEEGTITTDRGDTLRGDIIIGADGINSAVRAAVLSGAVDVAGSAAAVPSGLAAYLCTVPRAVLAADPVLAFLTGERAGMASFRGADPRRRILVYPADAGAFQIVAYHPEERWAAQFAREGSSIIRHVAAARVVEDFADFHPSIQEMLRRATTPDVWRIRDLDPLSRWCAGKAVLIGDAAHAVTPHFGQGCNIAIEDAEALGYFLGTVTSAAQLPDALASFEALRIPRAHMVQFASRQVTGQLSEEEQKKAGQFDSAAFMTKVYGYKSAEDAWEELKTSETEQQCAS</sequence>
<dbReference type="PANTHER" id="PTHR13789:SF314">
    <property type="entry name" value="FAD-BINDING DOMAIN-CONTAINING PROTEIN"/>
    <property type="match status" value="1"/>
</dbReference>
<protein>
    <recommendedName>
        <fullName evidence="6">FAD-binding domain-containing protein</fullName>
    </recommendedName>
</protein>
<feature type="domain" description="FAD-binding" evidence="6">
    <location>
        <begin position="8"/>
        <end position="70"/>
    </location>
</feature>
<proteinExistence type="inferred from homology"/>
<evidence type="ECO:0000256" key="5">
    <source>
        <dbReference type="ARBA" id="ARBA00023033"/>
    </source>
</evidence>
<dbReference type="InterPro" id="IPR002938">
    <property type="entry name" value="FAD-bd"/>
</dbReference>
<dbReference type="Pfam" id="PF01494">
    <property type="entry name" value="FAD_binding_3"/>
    <property type="match status" value="2"/>
</dbReference>
<dbReference type="GO" id="GO:0004497">
    <property type="term" value="F:monooxygenase activity"/>
    <property type="evidence" value="ECO:0007669"/>
    <property type="project" value="UniProtKB-KW"/>
</dbReference>
<evidence type="ECO:0000256" key="1">
    <source>
        <dbReference type="ARBA" id="ARBA00007992"/>
    </source>
</evidence>
<gene>
    <name evidence="7" type="ORF">GGX14DRAFT_700614</name>
</gene>
<keyword evidence="4" id="KW-0560">Oxidoreductase</keyword>
<keyword evidence="8" id="KW-1185">Reference proteome</keyword>
<evidence type="ECO:0000256" key="2">
    <source>
        <dbReference type="ARBA" id="ARBA00022630"/>
    </source>
</evidence>
<comment type="caution">
    <text evidence="7">The sequence shown here is derived from an EMBL/GenBank/DDBJ whole genome shotgun (WGS) entry which is preliminary data.</text>
</comment>
<keyword evidence="5" id="KW-0503">Monooxygenase</keyword>
<reference evidence="7" key="1">
    <citation type="submission" date="2023-03" db="EMBL/GenBank/DDBJ databases">
        <title>Massive genome expansion in bonnet fungi (Mycena s.s.) driven by repeated elements and novel gene families across ecological guilds.</title>
        <authorList>
            <consortium name="Lawrence Berkeley National Laboratory"/>
            <person name="Harder C.B."/>
            <person name="Miyauchi S."/>
            <person name="Viragh M."/>
            <person name="Kuo A."/>
            <person name="Thoen E."/>
            <person name="Andreopoulos B."/>
            <person name="Lu D."/>
            <person name="Skrede I."/>
            <person name="Drula E."/>
            <person name="Henrissat B."/>
            <person name="Morin E."/>
            <person name="Kohler A."/>
            <person name="Barry K."/>
            <person name="LaButti K."/>
            <person name="Morin E."/>
            <person name="Salamov A."/>
            <person name="Lipzen A."/>
            <person name="Mereny Z."/>
            <person name="Hegedus B."/>
            <person name="Baldrian P."/>
            <person name="Stursova M."/>
            <person name="Weitz H."/>
            <person name="Taylor A."/>
            <person name="Grigoriev I.V."/>
            <person name="Nagy L.G."/>
            <person name="Martin F."/>
            <person name="Kauserud H."/>
        </authorList>
    </citation>
    <scope>NUCLEOTIDE SEQUENCE</scope>
    <source>
        <strain evidence="7">9144</strain>
    </source>
</reference>
<evidence type="ECO:0000256" key="4">
    <source>
        <dbReference type="ARBA" id="ARBA00023002"/>
    </source>
</evidence>
<comment type="similarity">
    <text evidence="1">Belongs to the paxM FAD-dependent monooxygenase family.</text>
</comment>
<name>A0AAD6Y116_9AGAR</name>
<evidence type="ECO:0000256" key="3">
    <source>
        <dbReference type="ARBA" id="ARBA00022827"/>
    </source>
</evidence>
<dbReference type="GO" id="GO:0071949">
    <property type="term" value="F:FAD binding"/>
    <property type="evidence" value="ECO:0007669"/>
    <property type="project" value="InterPro"/>
</dbReference>
<keyword evidence="3" id="KW-0274">FAD</keyword>
<dbReference type="InterPro" id="IPR050493">
    <property type="entry name" value="FAD-dep_Monooxygenase_BioMet"/>
</dbReference>
<dbReference type="AlphaFoldDB" id="A0AAD6Y116"/>
<dbReference type="PANTHER" id="PTHR13789">
    <property type="entry name" value="MONOOXYGENASE"/>
    <property type="match status" value="1"/>
</dbReference>
<keyword evidence="2" id="KW-0285">Flavoprotein</keyword>
<dbReference type="EMBL" id="JARJCW010000086">
    <property type="protein sequence ID" value="KAJ7196080.1"/>
    <property type="molecule type" value="Genomic_DNA"/>
</dbReference>
<dbReference type="Proteomes" id="UP001219525">
    <property type="component" value="Unassembled WGS sequence"/>
</dbReference>
<dbReference type="SUPFAM" id="SSF51905">
    <property type="entry name" value="FAD/NAD(P)-binding domain"/>
    <property type="match status" value="1"/>
</dbReference>
<dbReference type="Gene3D" id="3.50.50.60">
    <property type="entry name" value="FAD/NAD(P)-binding domain"/>
    <property type="match status" value="1"/>
</dbReference>